<evidence type="ECO:0000313" key="1">
    <source>
        <dbReference type="EMBL" id="CAJ1795586.1"/>
    </source>
</evidence>
<evidence type="ECO:0000313" key="2">
    <source>
        <dbReference type="Proteomes" id="UP001189624"/>
    </source>
</evidence>
<dbReference type="EMBL" id="OY731398">
    <property type="protein sequence ID" value="CAJ1795586.1"/>
    <property type="molecule type" value="Genomic_DNA"/>
</dbReference>
<reference evidence="1" key="1">
    <citation type="submission" date="2023-10" db="EMBL/GenBank/DDBJ databases">
        <authorList>
            <person name="Domelevo Entfellner J.-B."/>
        </authorList>
    </citation>
    <scope>NUCLEOTIDE SEQUENCE</scope>
</reference>
<keyword evidence="2" id="KW-1185">Reference proteome</keyword>
<dbReference type="AlphaFoldDB" id="A0AA86RYZ9"/>
<sequence>MIKSDKCSNLARSQISTLKVEGDALREWLTRVEEEGEAAAGKVYEISSLQEAIMAAKEAAKRKLAEIWDYVV</sequence>
<dbReference type="Proteomes" id="UP001189624">
    <property type="component" value="Chromosome 1"/>
</dbReference>
<dbReference type="Gramene" id="rna-AYBTSS11_LOCUS496">
    <property type="protein sequence ID" value="CAJ1795586.1"/>
    <property type="gene ID" value="gene-AYBTSS11_LOCUS496"/>
</dbReference>
<name>A0AA86RYZ9_9FABA</name>
<accession>A0AA86RYZ9</accession>
<proteinExistence type="predicted"/>
<gene>
    <name evidence="1" type="ORF">AYBTSS11_LOCUS496</name>
</gene>
<organism evidence="1 2">
    <name type="scientific">Sphenostylis stenocarpa</name>
    <dbReference type="NCBI Taxonomy" id="92480"/>
    <lineage>
        <taxon>Eukaryota</taxon>
        <taxon>Viridiplantae</taxon>
        <taxon>Streptophyta</taxon>
        <taxon>Embryophyta</taxon>
        <taxon>Tracheophyta</taxon>
        <taxon>Spermatophyta</taxon>
        <taxon>Magnoliopsida</taxon>
        <taxon>eudicotyledons</taxon>
        <taxon>Gunneridae</taxon>
        <taxon>Pentapetalae</taxon>
        <taxon>rosids</taxon>
        <taxon>fabids</taxon>
        <taxon>Fabales</taxon>
        <taxon>Fabaceae</taxon>
        <taxon>Papilionoideae</taxon>
        <taxon>50 kb inversion clade</taxon>
        <taxon>NPAAA clade</taxon>
        <taxon>indigoferoid/millettioid clade</taxon>
        <taxon>Phaseoleae</taxon>
        <taxon>Sphenostylis</taxon>
    </lineage>
</organism>
<protein>
    <submittedName>
        <fullName evidence="1">Uncharacterized protein</fullName>
    </submittedName>
</protein>